<evidence type="ECO:0000313" key="3">
    <source>
        <dbReference type="Proteomes" id="UP000263742"/>
    </source>
</evidence>
<proteinExistence type="predicted"/>
<organism evidence="2 3">
    <name type="scientific">Dickeya phage vB_DsoM_JA13</name>
    <dbReference type="NCBI Taxonomy" id="2283030"/>
    <lineage>
        <taxon>Viruses</taxon>
        <taxon>Duplodnaviria</taxon>
        <taxon>Heunggongvirae</taxon>
        <taxon>Uroviricota</taxon>
        <taxon>Caudoviricetes</taxon>
        <taxon>Salmondvirus</taxon>
        <taxon>Salmondvirus JA11</taxon>
    </lineage>
</organism>
<accession>A0A384ZWV7</accession>
<feature type="compositionally biased region" description="Basic and acidic residues" evidence="1">
    <location>
        <begin position="88"/>
        <end position="116"/>
    </location>
</feature>
<evidence type="ECO:0000313" key="2">
    <source>
        <dbReference type="EMBL" id="AXG66709.1"/>
    </source>
</evidence>
<dbReference type="EMBL" id="MH460460">
    <property type="protein sequence ID" value="AXG66709.1"/>
    <property type="molecule type" value="Genomic_DNA"/>
</dbReference>
<feature type="compositionally biased region" description="Acidic residues" evidence="1">
    <location>
        <begin position="482"/>
        <end position="502"/>
    </location>
</feature>
<reference evidence="2 3" key="1">
    <citation type="journal article" date="2018" name="Front. Microbiol.">
        <title>Jumbo Bacteriophages Are Represented Within an Increasing Diversity of Environmental Viruses Infecting the Emerging Phytopathogen, Dickeya solani.</title>
        <authorList>
            <person name="Day A.W."/>
            <person name="Ahn J."/>
            <person name="Salmond G.P.C."/>
        </authorList>
    </citation>
    <scope>NUCLEOTIDE SEQUENCE [LARGE SCALE GENOMIC DNA]</scope>
</reference>
<feature type="region of interest" description="Disordered" evidence="1">
    <location>
        <begin position="329"/>
        <end position="388"/>
    </location>
</feature>
<evidence type="ECO:0000256" key="1">
    <source>
        <dbReference type="SAM" id="MobiDB-lite"/>
    </source>
</evidence>
<sequence>MAIATSTKLIGKNIVLLDGTKTKITDAMATGYKVADRTVRVASKQVAKKGACYYEIPVTSLRELIDSGEGYVSFADKAMQKKVGTDAFLEKPAKTSGRKPKEEKTSGRKPKEEKTSNVRPKRGSKPTKEEDEAEEKSSRRVKRRGNSDAGFGALADFLINGGNSKKKVSLSTIDQDLATVLTERLVSTVKDTSLAKFDRNNALIENAFDVGYSTEFDATGGDVRVTLNIKYALEQPEPEEVSGGFEISPELAKKIKARVGKTVGKKLAAAIAGHLGVEASDMTAGTLLVREGEDGQFVFCGASSEDNNKAVLFNTESEKFRTVGGASLANYSIVEEDEEEEEDEEDEDEEEIEEEEDEDEDDGEAEDDDAEDDSEEGEDDAEGEDDDSEDAFEYASVNKKQLANVDKKITAKNLPMLSKLWGVPQSALITGLKLTDGDDTFVFIGMDEDGDLLVVEEGAKEVVAFDADDISSLSGYSPVVGEAEDDAEEDGEDFEDDGEDYDDMDIDELRDVVVQKGLAKVRAAENMTEKKLRALLK</sequence>
<gene>
    <name evidence="2" type="ORF">JA13_306</name>
</gene>
<name>A0A384ZWV7_9CAUD</name>
<protein>
    <submittedName>
        <fullName evidence="2">Uncharacterized protein</fullName>
    </submittedName>
</protein>
<feature type="region of interest" description="Disordered" evidence="1">
    <location>
        <begin position="86"/>
        <end position="147"/>
    </location>
</feature>
<dbReference type="Proteomes" id="UP000263742">
    <property type="component" value="Segment"/>
</dbReference>
<feature type="compositionally biased region" description="Acidic residues" evidence="1">
    <location>
        <begin position="334"/>
        <end position="388"/>
    </location>
</feature>
<feature type="region of interest" description="Disordered" evidence="1">
    <location>
        <begin position="475"/>
        <end position="502"/>
    </location>
</feature>